<proteinExistence type="predicted"/>
<dbReference type="GO" id="GO:0016740">
    <property type="term" value="F:transferase activity"/>
    <property type="evidence" value="ECO:0007669"/>
    <property type="project" value="UniProtKB-KW"/>
</dbReference>
<dbReference type="Pfam" id="PF13632">
    <property type="entry name" value="Glyco_trans_2_3"/>
    <property type="match status" value="1"/>
</dbReference>
<name>A0A2M7IM77_9BACT</name>
<accession>A0A2M7IM77</accession>
<organism evidence="3 4">
    <name type="scientific">Candidatus Kuenenbacteria bacterium CG_4_8_14_3_um_filter_39_15</name>
    <dbReference type="NCBI Taxonomy" id="1974615"/>
    <lineage>
        <taxon>Bacteria</taxon>
        <taxon>Candidatus Kueneniibacteriota</taxon>
    </lineage>
</organism>
<sequence length="234" mass="27153">AYPRHDWLSKAEEYFKDENITAVAGPGVTPAADSFWQQVSGAMYLSWFGGANPDRFWPGKKKFVTDWPSMNFLIRQKDYLAAGGFDEKYWPGEDSVLCNHLIKAGKKILYAPEVMVYHHRRENFKKHLSQAGNYKRGLFVRLRQKNSLKIKYFLPFLFVLFVLGGWLLLFLPRPFDLIYLTFWLIYFLAVLTAALQIFLKTKKPMVALASILYIIPTHLVYGWGFIKGLVGRKE</sequence>
<feature type="transmembrane region" description="Helical" evidence="1">
    <location>
        <begin position="152"/>
        <end position="171"/>
    </location>
</feature>
<dbReference type="Gene3D" id="3.90.550.10">
    <property type="entry name" value="Spore Coat Polysaccharide Biosynthesis Protein SpsA, Chain A"/>
    <property type="match status" value="1"/>
</dbReference>
<dbReference type="InterPro" id="IPR001173">
    <property type="entry name" value="Glyco_trans_2-like"/>
</dbReference>
<keyword evidence="1" id="KW-0812">Transmembrane</keyword>
<comment type="caution">
    <text evidence="3">The sequence shown here is derived from an EMBL/GenBank/DDBJ whole genome shotgun (WGS) entry which is preliminary data.</text>
</comment>
<reference evidence="4" key="1">
    <citation type="submission" date="2017-09" db="EMBL/GenBank/DDBJ databases">
        <title>Depth-based differentiation of microbial function through sediment-hosted aquifers and enrichment of novel symbionts in the deep terrestrial subsurface.</title>
        <authorList>
            <person name="Probst A.J."/>
            <person name="Ladd B."/>
            <person name="Jarett J.K."/>
            <person name="Geller-Mcgrath D.E."/>
            <person name="Sieber C.M.K."/>
            <person name="Emerson J.B."/>
            <person name="Anantharaman K."/>
            <person name="Thomas B.C."/>
            <person name="Malmstrom R."/>
            <person name="Stieglmeier M."/>
            <person name="Klingl A."/>
            <person name="Woyke T."/>
            <person name="Ryan C.M."/>
            <person name="Banfield J.F."/>
        </authorList>
    </citation>
    <scope>NUCLEOTIDE SEQUENCE [LARGE SCALE GENOMIC DNA]</scope>
</reference>
<protein>
    <submittedName>
        <fullName evidence="3">Glycosyl transferase</fullName>
    </submittedName>
</protein>
<keyword evidence="3" id="KW-0808">Transferase</keyword>
<dbReference type="SUPFAM" id="SSF53448">
    <property type="entry name" value="Nucleotide-diphospho-sugar transferases"/>
    <property type="match status" value="1"/>
</dbReference>
<feature type="transmembrane region" description="Helical" evidence="1">
    <location>
        <begin position="177"/>
        <end position="199"/>
    </location>
</feature>
<gene>
    <name evidence="3" type="ORF">COZ84_00935</name>
</gene>
<evidence type="ECO:0000256" key="1">
    <source>
        <dbReference type="SAM" id="Phobius"/>
    </source>
</evidence>
<dbReference type="AlphaFoldDB" id="A0A2M7IM77"/>
<keyword evidence="1" id="KW-0472">Membrane</keyword>
<evidence type="ECO:0000259" key="2">
    <source>
        <dbReference type="Pfam" id="PF13632"/>
    </source>
</evidence>
<keyword evidence="1" id="KW-1133">Transmembrane helix</keyword>
<feature type="domain" description="Glycosyltransferase 2-like" evidence="2">
    <location>
        <begin position="6"/>
        <end position="189"/>
    </location>
</feature>
<evidence type="ECO:0000313" key="4">
    <source>
        <dbReference type="Proteomes" id="UP000229931"/>
    </source>
</evidence>
<dbReference type="InterPro" id="IPR029044">
    <property type="entry name" value="Nucleotide-diphossugar_trans"/>
</dbReference>
<dbReference type="EMBL" id="PFHP01000017">
    <property type="protein sequence ID" value="PIW95904.1"/>
    <property type="molecule type" value="Genomic_DNA"/>
</dbReference>
<feature type="transmembrane region" description="Helical" evidence="1">
    <location>
        <begin position="206"/>
        <end position="226"/>
    </location>
</feature>
<evidence type="ECO:0000313" key="3">
    <source>
        <dbReference type="EMBL" id="PIW95904.1"/>
    </source>
</evidence>
<dbReference type="Proteomes" id="UP000229931">
    <property type="component" value="Unassembled WGS sequence"/>
</dbReference>
<feature type="non-terminal residue" evidence="3">
    <location>
        <position position="1"/>
    </location>
</feature>